<evidence type="ECO:0000256" key="10">
    <source>
        <dbReference type="SAM" id="Phobius"/>
    </source>
</evidence>
<dbReference type="UniPathway" id="UPA00143"/>
<evidence type="ECO:0000313" key="12">
    <source>
        <dbReference type="EMBL" id="KMZ71820.1"/>
    </source>
</evidence>
<comment type="similarity">
    <text evidence="8">Belongs to the RING-type zinc finger family. ATL subfamily.</text>
</comment>
<sequence length="176" mass="19241">MAASSPTPDLSVLFTAQPPSYYYGASKHHGGEGERDHDVGVLILSFFSVSLFLTVLYYLYTRWSSSATTSRAATAEATMEEEMDRHVLNIGYGGLFRSELNKKIVAAGLPEDCAICLSKMVVGELVTIMPVCEHGFHSKCVEEWLKTQPTCPMCRTYLIAVPPMSKAAVAVDVDPL</sequence>
<evidence type="ECO:0000259" key="11">
    <source>
        <dbReference type="PROSITE" id="PS50089"/>
    </source>
</evidence>
<evidence type="ECO:0000256" key="8">
    <source>
        <dbReference type="ARBA" id="ARBA00024209"/>
    </source>
</evidence>
<dbReference type="PANTHER" id="PTHR46905:SF4">
    <property type="entry name" value="RING-TYPE E3 UBIQUITIN TRANSFERASE"/>
    <property type="match status" value="1"/>
</dbReference>
<dbReference type="Proteomes" id="UP000036987">
    <property type="component" value="Unassembled WGS sequence"/>
</dbReference>
<dbReference type="AlphaFoldDB" id="A0A0K9PUA4"/>
<dbReference type="InterPro" id="IPR044602">
    <property type="entry name" value="ATL10/ATL72-79-like"/>
</dbReference>
<dbReference type="GO" id="GO:0016740">
    <property type="term" value="F:transferase activity"/>
    <property type="evidence" value="ECO:0007669"/>
    <property type="project" value="UniProtKB-KW"/>
</dbReference>
<dbReference type="OrthoDB" id="8062037at2759"/>
<evidence type="ECO:0000256" key="4">
    <source>
        <dbReference type="ARBA" id="ARBA00022723"/>
    </source>
</evidence>
<keyword evidence="4" id="KW-0479">Metal-binding</keyword>
<dbReference type="PROSITE" id="PS50089">
    <property type="entry name" value="ZF_RING_2"/>
    <property type="match status" value="1"/>
</dbReference>
<keyword evidence="13" id="KW-1185">Reference proteome</keyword>
<evidence type="ECO:0000313" key="13">
    <source>
        <dbReference type="Proteomes" id="UP000036987"/>
    </source>
</evidence>
<dbReference type="Gene3D" id="3.30.40.10">
    <property type="entry name" value="Zinc/RING finger domain, C3HC4 (zinc finger)"/>
    <property type="match status" value="1"/>
</dbReference>
<evidence type="ECO:0000256" key="9">
    <source>
        <dbReference type="PROSITE-ProRule" id="PRU00175"/>
    </source>
</evidence>
<keyword evidence="7 10" id="KW-0472">Membrane</keyword>
<feature type="transmembrane region" description="Helical" evidence="10">
    <location>
        <begin position="39"/>
        <end position="60"/>
    </location>
</feature>
<comment type="subcellular location">
    <subcellularLocation>
        <location evidence="1">Membrane</location>
        <topology evidence="1">Single-pass membrane protein</topology>
    </subcellularLocation>
</comment>
<dbReference type="Pfam" id="PF13639">
    <property type="entry name" value="zf-RING_2"/>
    <property type="match status" value="1"/>
</dbReference>
<keyword evidence="3 10" id="KW-0812">Transmembrane</keyword>
<comment type="caution">
    <text evidence="12">The sequence shown here is derived from an EMBL/GenBank/DDBJ whole genome shotgun (WGS) entry which is preliminary data.</text>
</comment>
<keyword evidence="9" id="KW-0863">Zinc-finger</keyword>
<keyword evidence="6 10" id="KW-1133">Transmembrane helix</keyword>
<evidence type="ECO:0000256" key="3">
    <source>
        <dbReference type="ARBA" id="ARBA00022692"/>
    </source>
</evidence>
<dbReference type="InterPro" id="IPR001841">
    <property type="entry name" value="Znf_RING"/>
</dbReference>
<dbReference type="EMBL" id="LFYR01000655">
    <property type="protein sequence ID" value="KMZ71820.1"/>
    <property type="molecule type" value="Genomic_DNA"/>
</dbReference>
<gene>
    <name evidence="12" type="ORF">ZOSMA_174G00160</name>
</gene>
<keyword evidence="5" id="KW-0862">Zinc</keyword>
<accession>A0A0K9PUA4</accession>
<name>A0A0K9PUA4_ZOSMR</name>
<evidence type="ECO:0000256" key="2">
    <source>
        <dbReference type="ARBA" id="ARBA00022679"/>
    </source>
</evidence>
<evidence type="ECO:0000256" key="6">
    <source>
        <dbReference type="ARBA" id="ARBA00022989"/>
    </source>
</evidence>
<dbReference type="OMA" id="TMEEEMD"/>
<evidence type="ECO:0000256" key="1">
    <source>
        <dbReference type="ARBA" id="ARBA00004167"/>
    </source>
</evidence>
<dbReference type="SUPFAM" id="SSF57850">
    <property type="entry name" value="RING/U-box"/>
    <property type="match status" value="1"/>
</dbReference>
<evidence type="ECO:0000256" key="7">
    <source>
        <dbReference type="ARBA" id="ARBA00023136"/>
    </source>
</evidence>
<dbReference type="GO" id="GO:0016020">
    <property type="term" value="C:membrane"/>
    <property type="evidence" value="ECO:0007669"/>
    <property type="project" value="UniProtKB-SubCell"/>
</dbReference>
<protein>
    <recommendedName>
        <fullName evidence="11">RING-type domain-containing protein</fullName>
    </recommendedName>
</protein>
<organism evidence="12 13">
    <name type="scientific">Zostera marina</name>
    <name type="common">Eelgrass</name>
    <dbReference type="NCBI Taxonomy" id="29655"/>
    <lineage>
        <taxon>Eukaryota</taxon>
        <taxon>Viridiplantae</taxon>
        <taxon>Streptophyta</taxon>
        <taxon>Embryophyta</taxon>
        <taxon>Tracheophyta</taxon>
        <taxon>Spermatophyta</taxon>
        <taxon>Magnoliopsida</taxon>
        <taxon>Liliopsida</taxon>
        <taxon>Zosteraceae</taxon>
        <taxon>Zostera</taxon>
    </lineage>
</organism>
<evidence type="ECO:0000256" key="5">
    <source>
        <dbReference type="ARBA" id="ARBA00022833"/>
    </source>
</evidence>
<proteinExistence type="inferred from homology"/>
<dbReference type="PANTHER" id="PTHR46905">
    <property type="entry name" value="RING-H2 FINGER PROTEIN ATL78"/>
    <property type="match status" value="1"/>
</dbReference>
<dbReference type="STRING" id="29655.A0A0K9PUA4"/>
<dbReference type="SMART" id="SM00184">
    <property type="entry name" value="RING"/>
    <property type="match status" value="1"/>
</dbReference>
<feature type="domain" description="RING-type" evidence="11">
    <location>
        <begin position="113"/>
        <end position="155"/>
    </location>
</feature>
<keyword evidence="2" id="KW-0808">Transferase</keyword>
<dbReference type="InterPro" id="IPR013083">
    <property type="entry name" value="Znf_RING/FYVE/PHD"/>
</dbReference>
<reference evidence="13" key="1">
    <citation type="journal article" date="2016" name="Nature">
        <title>The genome of the seagrass Zostera marina reveals angiosperm adaptation to the sea.</title>
        <authorList>
            <person name="Olsen J.L."/>
            <person name="Rouze P."/>
            <person name="Verhelst B."/>
            <person name="Lin Y.-C."/>
            <person name="Bayer T."/>
            <person name="Collen J."/>
            <person name="Dattolo E."/>
            <person name="De Paoli E."/>
            <person name="Dittami S."/>
            <person name="Maumus F."/>
            <person name="Michel G."/>
            <person name="Kersting A."/>
            <person name="Lauritano C."/>
            <person name="Lohaus R."/>
            <person name="Toepel M."/>
            <person name="Tonon T."/>
            <person name="Vanneste K."/>
            <person name="Amirebrahimi M."/>
            <person name="Brakel J."/>
            <person name="Bostroem C."/>
            <person name="Chovatia M."/>
            <person name="Grimwood J."/>
            <person name="Jenkins J.W."/>
            <person name="Jueterbock A."/>
            <person name="Mraz A."/>
            <person name="Stam W.T."/>
            <person name="Tice H."/>
            <person name="Bornberg-Bauer E."/>
            <person name="Green P.J."/>
            <person name="Pearson G.A."/>
            <person name="Procaccini G."/>
            <person name="Duarte C.M."/>
            <person name="Schmutz J."/>
            <person name="Reusch T.B.H."/>
            <person name="Van de Peer Y."/>
        </authorList>
    </citation>
    <scope>NUCLEOTIDE SEQUENCE [LARGE SCALE GENOMIC DNA]</scope>
    <source>
        <strain evidence="13">cv. Finnish</strain>
    </source>
</reference>
<dbReference type="GO" id="GO:0008270">
    <property type="term" value="F:zinc ion binding"/>
    <property type="evidence" value="ECO:0007669"/>
    <property type="project" value="UniProtKB-KW"/>
</dbReference>
<dbReference type="GO" id="GO:0016567">
    <property type="term" value="P:protein ubiquitination"/>
    <property type="evidence" value="ECO:0000318"/>
    <property type="project" value="GO_Central"/>
</dbReference>